<dbReference type="OrthoDB" id="671290at2"/>
<dbReference type="EMBL" id="JSVC01000021">
    <property type="protein sequence ID" value="KIC93168.1"/>
    <property type="molecule type" value="Genomic_DNA"/>
</dbReference>
<protein>
    <submittedName>
        <fullName evidence="2">Uncharacterized protein</fullName>
    </submittedName>
</protein>
<keyword evidence="1" id="KW-0812">Transmembrane</keyword>
<dbReference type="AlphaFoldDB" id="A0A0C1LCE1"/>
<dbReference type="STRING" id="1349421.OI18_18050"/>
<feature type="transmembrane region" description="Helical" evidence="1">
    <location>
        <begin position="114"/>
        <end position="138"/>
    </location>
</feature>
<keyword evidence="1" id="KW-1133">Transmembrane helix</keyword>
<dbReference type="Proteomes" id="UP000031408">
    <property type="component" value="Unassembled WGS sequence"/>
</dbReference>
<reference evidence="2 3" key="1">
    <citation type="submission" date="2014-11" db="EMBL/GenBank/DDBJ databases">
        <title>Genome sequence of Flavihumibacter solisilvae 3-3.</title>
        <authorList>
            <person name="Zhou G."/>
            <person name="Li M."/>
            <person name="Wang G."/>
        </authorList>
    </citation>
    <scope>NUCLEOTIDE SEQUENCE [LARGE SCALE GENOMIC DNA]</scope>
    <source>
        <strain evidence="2 3">3-3</strain>
    </source>
</reference>
<feature type="transmembrane region" description="Helical" evidence="1">
    <location>
        <begin position="150"/>
        <end position="171"/>
    </location>
</feature>
<evidence type="ECO:0000313" key="3">
    <source>
        <dbReference type="Proteomes" id="UP000031408"/>
    </source>
</evidence>
<feature type="transmembrane region" description="Helical" evidence="1">
    <location>
        <begin position="89"/>
        <end position="108"/>
    </location>
</feature>
<comment type="caution">
    <text evidence="2">The sequence shown here is derived from an EMBL/GenBank/DDBJ whole genome shotgun (WGS) entry which is preliminary data.</text>
</comment>
<keyword evidence="1" id="KW-0472">Membrane</keyword>
<evidence type="ECO:0000256" key="1">
    <source>
        <dbReference type="SAM" id="Phobius"/>
    </source>
</evidence>
<evidence type="ECO:0000313" key="2">
    <source>
        <dbReference type="EMBL" id="KIC93168.1"/>
    </source>
</evidence>
<feature type="transmembrane region" description="Helical" evidence="1">
    <location>
        <begin position="35"/>
        <end position="56"/>
    </location>
</feature>
<gene>
    <name evidence="2" type="ORF">OI18_18050</name>
</gene>
<accession>A0A0C1LCE1</accession>
<proteinExistence type="predicted"/>
<organism evidence="2 3">
    <name type="scientific">Flavihumibacter solisilvae</name>
    <dbReference type="NCBI Taxonomy" id="1349421"/>
    <lineage>
        <taxon>Bacteria</taxon>
        <taxon>Pseudomonadati</taxon>
        <taxon>Bacteroidota</taxon>
        <taxon>Chitinophagia</taxon>
        <taxon>Chitinophagales</taxon>
        <taxon>Chitinophagaceae</taxon>
        <taxon>Flavihumibacter</taxon>
    </lineage>
</organism>
<dbReference type="RefSeq" id="WP_039142398.1">
    <property type="nucleotide sequence ID" value="NZ_JSVC01000021.1"/>
</dbReference>
<feature type="transmembrane region" description="Helical" evidence="1">
    <location>
        <begin position="6"/>
        <end position="23"/>
    </location>
</feature>
<sequence>MDLLVSTYIKLGIISVGIAAGYTREKVLTTTNHHFWYFLLVAFAGEILDISMARLLCNNYPYYHVFRPLYYALLTLALSGEMGRLRKTFLISIPVTWIIALINAIYFQHPDRQLNTLVIIIISVLLILQVLFYVAFLFENHNWKETIYHHSFWIAMGILINSISSFLSLGIYNFIEGEGQKALVPILIVSEWLFYSSFIINFILQKQKAET</sequence>
<feature type="transmembrane region" description="Helical" evidence="1">
    <location>
        <begin position="183"/>
        <end position="204"/>
    </location>
</feature>
<keyword evidence="3" id="KW-1185">Reference proteome</keyword>
<name>A0A0C1LCE1_9BACT</name>